<protein>
    <submittedName>
        <fullName evidence="2">Uncharacterized protein</fullName>
    </submittedName>
</protein>
<sequence length="324" mass="33964">MSDSAKSSPTKTNDVPSLQQMVIDAIPLNTIPPTSPTMKRKSTAKKVKSSRTSTNSSSPATIKGSKRKSKKAKGESSKSFTMSELHIDPLPSSGAATPVANPTVENVDASGKTSVNISLNIPKSVKTLGVETPDMSGILGKSVPNSPIAVDANIGASTETNDVVAAESLKKTGPETHVASSVATPDAEPNVVPDVTTSLAQENLVDYSESDESPQPKSADKEIVADKDVNENPEVIMVNETTVSDKSAPTNSEASVARRTRSRAGKGVEMANTPVQTPKPSRAGKVTGKKPLYGPPKPVSKVVPRTETRKRKAPPTSDSEFEPE</sequence>
<dbReference type="EMBL" id="ASHM01077442">
    <property type="protein sequence ID" value="PNX57910.1"/>
    <property type="molecule type" value="Genomic_DNA"/>
</dbReference>
<name>A0A2K3JV78_TRIPR</name>
<reference evidence="2 3" key="1">
    <citation type="journal article" date="2014" name="Am. J. Bot.">
        <title>Genome assembly and annotation for red clover (Trifolium pratense; Fabaceae).</title>
        <authorList>
            <person name="Istvanek J."/>
            <person name="Jaros M."/>
            <person name="Krenek A."/>
            <person name="Repkova J."/>
        </authorList>
    </citation>
    <scope>NUCLEOTIDE SEQUENCE [LARGE SCALE GENOMIC DNA]</scope>
    <source>
        <strain evidence="3">cv. Tatra</strain>
        <tissue evidence="2">Young leaves</tissue>
    </source>
</reference>
<feature type="compositionally biased region" description="Polar residues" evidence="1">
    <location>
        <begin position="1"/>
        <end position="20"/>
    </location>
</feature>
<organism evidence="2 3">
    <name type="scientific">Trifolium pratense</name>
    <name type="common">Red clover</name>
    <dbReference type="NCBI Taxonomy" id="57577"/>
    <lineage>
        <taxon>Eukaryota</taxon>
        <taxon>Viridiplantae</taxon>
        <taxon>Streptophyta</taxon>
        <taxon>Embryophyta</taxon>
        <taxon>Tracheophyta</taxon>
        <taxon>Spermatophyta</taxon>
        <taxon>Magnoliopsida</taxon>
        <taxon>eudicotyledons</taxon>
        <taxon>Gunneridae</taxon>
        <taxon>Pentapetalae</taxon>
        <taxon>rosids</taxon>
        <taxon>fabids</taxon>
        <taxon>Fabales</taxon>
        <taxon>Fabaceae</taxon>
        <taxon>Papilionoideae</taxon>
        <taxon>50 kb inversion clade</taxon>
        <taxon>NPAAA clade</taxon>
        <taxon>Hologalegina</taxon>
        <taxon>IRL clade</taxon>
        <taxon>Trifolieae</taxon>
        <taxon>Trifolium</taxon>
    </lineage>
</organism>
<feature type="compositionally biased region" description="Polar residues" evidence="1">
    <location>
        <begin position="239"/>
        <end position="254"/>
    </location>
</feature>
<proteinExistence type="predicted"/>
<dbReference type="Proteomes" id="UP000236291">
    <property type="component" value="Unassembled WGS sequence"/>
</dbReference>
<accession>A0A2K3JV78</accession>
<reference evidence="2 3" key="2">
    <citation type="journal article" date="2017" name="Front. Plant Sci.">
        <title>Gene Classification and Mining of Molecular Markers Useful in Red Clover (Trifolium pratense) Breeding.</title>
        <authorList>
            <person name="Istvanek J."/>
            <person name="Dluhosova J."/>
            <person name="Dluhos P."/>
            <person name="Patkova L."/>
            <person name="Nedelnik J."/>
            <person name="Repkova J."/>
        </authorList>
    </citation>
    <scope>NUCLEOTIDE SEQUENCE [LARGE SCALE GENOMIC DNA]</scope>
    <source>
        <strain evidence="3">cv. Tatra</strain>
        <tissue evidence="2">Young leaves</tissue>
    </source>
</reference>
<gene>
    <name evidence="2" type="ORF">L195_g050643</name>
</gene>
<feature type="region of interest" description="Disordered" evidence="1">
    <location>
        <begin position="1"/>
        <end position="107"/>
    </location>
</feature>
<evidence type="ECO:0000256" key="1">
    <source>
        <dbReference type="SAM" id="MobiDB-lite"/>
    </source>
</evidence>
<evidence type="ECO:0000313" key="3">
    <source>
        <dbReference type="Proteomes" id="UP000236291"/>
    </source>
</evidence>
<feature type="non-terminal residue" evidence="2">
    <location>
        <position position="324"/>
    </location>
</feature>
<dbReference type="AlphaFoldDB" id="A0A2K3JV78"/>
<feature type="compositionally biased region" description="Basic and acidic residues" evidence="1">
    <location>
        <begin position="218"/>
        <end position="230"/>
    </location>
</feature>
<feature type="compositionally biased region" description="Basic residues" evidence="1">
    <location>
        <begin position="38"/>
        <end position="49"/>
    </location>
</feature>
<evidence type="ECO:0000313" key="2">
    <source>
        <dbReference type="EMBL" id="PNX57910.1"/>
    </source>
</evidence>
<feature type="region of interest" description="Disordered" evidence="1">
    <location>
        <begin position="170"/>
        <end position="324"/>
    </location>
</feature>
<comment type="caution">
    <text evidence="2">The sequence shown here is derived from an EMBL/GenBank/DDBJ whole genome shotgun (WGS) entry which is preliminary data.</text>
</comment>